<dbReference type="InterPro" id="IPR012336">
    <property type="entry name" value="Thioredoxin-like_fold"/>
</dbReference>
<evidence type="ECO:0000256" key="7">
    <source>
        <dbReference type="SAM" id="Phobius"/>
    </source>
</evidence>
<dbReference type="EMBL" id="JAGIOL010000001">
    <property type="protein sequence ID" value="MBP2437343.1"/>
    <property type="molecule type" value="Genomic_DNA"/>
</dbReference>
<protein>
    <submittedName>
        <fullName evidence="9">Protein-disulfide isomerase</fullName>
    </submittedName>
</protein>
<feature type="compositionally biased region" description="Low complexity" evidence="6">
    <location>
        <begin position="54"/>
        <end position="70"/>
    </location>
</feature>
<evidence type="ECO:0000256" key="5">
    <source>
        <dbReference type="ARBA" id="ARBA00023284"/>
    </source>
</evidence>
<keyword evidence="4" id="KW-1015">Disulfide bond</keyword>
<dbReference type="Gene3D" id="3.40.30.10">
    <property type="entry name" value="Glutaredoxin"/>
    <property type="match status" value="1"/>
</dbReference>
<organism evidence="9 10">
    <name type="scientific">Microbacterium amylolyticum</name>
    <dbReference type="NCBI Taxonomy" id="936337"/>
    <lineage>
        <taxon>Bacteria</taxon>
        <taxon>Bacillati</taxon>
        <taxon>Actinomycetota</taxon>
        <taxon>Actinomycetes</taxon>
        <taxon>Micrococcales</taxon>
        <taxon>Microbacteriaceae</taxon>
        <taxon>Microbacterium</taxon>
    </lineage>
</organism>
<keyword evidence="5" id="KW-0676">Redox-active center</keyword>
<evidence type="ECO:0000313" key="10">
    <source>
        <dbReference type="Proteomes" id="UP001519362"/>
    </source>
</evidence>
<keyword evidence="7" id="KW-0472">Membrane</keyword>
<dbReference type="Proteomes" id="UP001519362">
    <property type="component" value="Unassembled WGS sequence"/>
</dbReference>
<evidence type="ECO:0000256" key="6">
    <source>
        <dbReference type="SAM" id="MobiDB-lite"/>
    </source>
</evidence>
<evidence type="ECO:0000313" key="9">
    <source>
        <dbReference type="EMBL" id="MBP2437343.1"/>
    </source>
</evidence>
<keyword evidence="2" id="KW-0732">Signal</keyword>
<dbReference type="SUPFAM" id="SSF52833">
    <property type="entry name" value="Thioredoxin-like"/>
    <property type="match status" value="1"/>
</dbReference>
<keyword evidence="7" id="KW-0812">Transmembrane</keyword>
<dbReference type="InterPro" id="IPR013766">
    <property type="entry name" value="Thioredoxin_domain"/>
</dbReference>
<proteinExistence type="inferred from homology"/>
<reference evidence="9 10" key="1">
    <citation type="submission" date="2021-03" db="EMBL/GenBank/DDBJ databases">
        <title>Sequencing the genomes of 1000 actinobacteria strains.</title>
        <authorList>
            <person name="Klenk H.-P."/>
        </authorList>
    </citation>
    <scope>NUCLEOTIDE SEQUENCE [LARGE SCALE GENOMIC DNA]</scope>
    <source>
        <strain evidence="9 10">DSM 24221</strain>
    </source>
</reference>
<keyword evidence="7" id="KW-1133">Transmembrane helix</keyword>
<evidence type="ECO:0000256" key="3">
    <source>
        <dbReference type="ARBA" id="ARBA00023002"/>
    </source>
</evidence>
<dbReference type="GO" id="GO:0016853">
    <property type="term" value="F:isomerase activity"/>
    <property type="evidence" value="ECO:0007669"/>
    <property type="project" value="UniProtKB-KW"/>
</dbReference>
<dbReference type="InterPro" id="IPR036249">
    <property type="entry name" value="Thioredoxin-like_sf"/>
</dbReference>
<gene>
    <name evidence="9" type="ORF">JOF34_001929</name>
</gene>
<name>A0ABS4ZJY4_9MICO</name>
<comment type="similarity">
    <text evidence="1">Belongs to the thioredoxin family. DsbA subfamily.</text>
</comment>
<dbReference type="PANTHER" id="PTHR13887">
    <property type="entry name" value="GLUTATHIONE S-TRANSFERASE KAPPA"/>
    <property type="match status" value="1"/>
</dbReference>
<feature type="transmembrane region" description="Helical" evidence="7">
    <location>
        <begin position="12"/>
        <end position="35"/>
    </location>
</feature>
<accession>A0ABS4ZJY4</accession>
<dbReference type="PANTHER" id="PTHR13887:SF14">
    <property type="entry name" value="DISULFIDE BOND FORMATION PROTEIN D"/>
    <property type="match status" value="1"/>
</dbReference>
<comment type="caution">
    <text evidence="9">The sequence shown here is derived from an EMBL/GenBank/DDBJ whole genome shotgun (WGS) entry which is preliminary data.</text>
</comment>
<sequence length="262" mass="27797">MNTTSRTAGRSSLLRWLVPVVIVVIAVVLIAIVVIQAGRDNDAPPSSAPSAQVTATPPAAEETTEPSASEQTEEPERPDATMFERRVEGDPHTLGPVDAPVGLVVYSDYQCGFCASWNADTLPELARYAEDGKLRIEWRDANVFGDASVRASTAAYAAGLQGAFWEYHDALFPDGAKRSADQLSEDALAETARDLGLDVEQFRADFASEDAAMVIQNDMAESRGIGVTSTPSFLLGGQPIVGAQPTQVFVDALEQALAAAGE</sequence>
<keyword evidence="3" id="KW-0560">Oxidoreductase</keyword>
<dbReference type="Pfam" id="PF13462">
    <property type="entry name" value="Thioredoxin_4"/>
    <property type="match status" value="1"/>
</dbReference>
<evidence type="ECO:0000259" key="8">
    <source>
        <dbReference type="PROSITE" id="PS51352"/>
    </source>
</evidence>
<feature type="region of interest" description="Disordered" evidence="6">
    <location>
        <begin position="41"/>
        <end position="79"/>
    </location>
</feature>
<dbReference type="PROSITE" id="PS51352">
    <property type="entry name" value="THIOREDOXIN_2"/>
    <property type="match status" value="1"/>
</dbReference>
<keyword evidence="9" id="KW-0413">Isomerase</keyword>
<keyword evidence="10" id="KW-1185">Reference proteome</keyword>
<evidence type="ECO:0000256" key="2">
    <source>
        <dbReference type="ARBA" id="ARBA00022729"/>
    </source>
</evidence>
<evidence type="ECO:0000256" key="4">
    <source>
        <dbReference type="ARBA" id="ARBA00023157"/>
    </source>
</evidence>
<evidence type="ECO:0000256" key="1">
    <source>
        <dbReference type="ARBA" id="ARBA00005791"/>
    </source>
</evidence>
<dbReference type="RefSeq" id="WP_165134217.1">
    <property type="nucleotide sequence ID" value="NZ_CP049253.1"/>
</dbReference>
<feature type="domain" description="Thioredoxin" evidence="8">
    <location>
        <begin position="71"/>
        <end position="258"/>
    </location>
</feature>